<accession>A0A8J4DUR3</accession>
<dbReference type="InterPro" id="IPR019089">
    <property type="entry name" value="Cas_GSU0054"/>
</dbReference>
<evidence type="ECO:0008006" key="4">
    <source>
        <dbReference type="Google" id="ProtNLM"/>
    </source>
</evidence>
<dbReference type="AlphaFoldDB" id="A0A8J4DUR3"/>
<reference evidence="2" key="1">
    <citation type="submission" date="2021-01" db="EMBL/GenBank/DDBJ databases">
        <title>Whole genome shotgun sequence of Virgisporangium aliadipatigenens NBRC 105644.</title>
        <authorList>
            <person name="Komaki H."/>
            <person name="Tamura T."/>
        </authorList>
    </citation>
    <scope>NUCLEOTIDE SEQUENCE</scope>
    <source>
        <strain evidence="2">NBRC 105644</strain>
    </source>
</reference>
<evidence type="ECO:0000313" key="2">
    <source>
        <dbReference type="EMBL" id="GIJ49422.1"/>
    </source>
</evidence>
<name>A0A8J4DUR3_9ACTN</name>
<dbReference type="RefSeq" id="WP_203902897.1">
    <property type="nucleotide sequence ID" value="NZ_BOPF01000027.1"/>
</dbReference>
<dbReference type="Pfam" id="PF09609">
    <property type="entry name" value="Cas_GSU0054"/>
    <property type="match status" value="1"/>
</dbReference>
<sequence>MAFTVTVDLLTGSYDAADPEDRELAEWPPQPARLHCALVAAARGDAERAALLWLERQPPPLVRAAMSARSSRRDSYVVTNELSKSGGSQTHPGRSNQLRTRTRALPASCAVRFEWLDTVDADDVVEVIDRIARRVPYLGRSTGIALIAARAGTDNGHDAVSGDGVSASGGPEWAVWEPCALTEAELSLRVAYSGYLAELDDLHDAGRSSWEANRFHGYRVRRPAVPAQGAAPRSVYPDVVMLRFAGVKPDGRLASVFTGRLRSRVLACAGPEAPAVLHGHGVPGRPHVAFLALPDVGGEHADGHLLGLAVAVPELPAEQRRSVLAAVPGLRPGGAGTVDLDVPGIGRVELGYRPGLVRPWGVNPDRWRLGSQTWVSATPMVFDRYPRSPDREEEVVRESVRMLGLPDPLDVRVSAQPLIAGAVRMRPRDLPEKMRGRLFRHVALSFRQRVAGPVLVGAGRYLGLGLFAPMPDGQR</sequence>
<comment type="caution">
    <text evidence="2">The sequence shown here is derived from an EMBL/GenBank/DDBJ whole genome shotgun (WGS) entry which is preliminary data.</text>
</comment>
<evidence type="ECO:0000313" key="3">
    <source>
        <dbReference type="Proteomes" id="UP000619260"/>
    </source>
</evidence>
<dbReference type="Proteomes" id="UP000619260">
    <property type="component" value="Unassembled WGS sequence"/>
</dbReference>
<proteinExistence type="predicted"/>
<protein>
    <recommendedName>
        <fullName evidence="4">Type I-U CRISPR-associated protein Cas5/Cas6</fullName>
    </recommendedName>
</protein>
<feature type="region of interest" description="Disordered" evidence="1">
    <location>
        <begin position="80"/>
        <end position="99"/>
    </location>
</feature>
<evidence type="ECO:0000256" key="1">
    <source>
        <dbReference type="SAM" id="MobiDB-lite"/>
    </source>
</evidence>
<keyword evidence="3" id="KW-1185">Reference proteome</keyword>
<gene>
    <name evidence="2" type="ORF">Val02_63080</name>
</gene>
<dbReference type="EMBL" id="BOPF01000027">
    <property type="protein sequence ID" value="GIJ49422.1"/>
    <property type="molecule type" value="Genomic_DNA"/>
</dbReference>
<organism evidence="2 3">
    <name type="scientific">Virgisporangium aliadipatigenens</name>
    <dbReference type="NCBI Taxonomy" id="741659"/>
    <lineage>
        <taxon>Bacteria</taxon>
        <taxon>Bacillati</taxon>
        <taxon>Actinomycetota</taxon>
        <taxon>Actinomycetes</taxon>
        <taxon>Micromonosporales</taxon>
        <taxon>Micromonosporaceae</taxon>
        <taxon>Virgisporangium</taxon>
    </lineage>
</organism>
<dbReference type="NCBIfam" id="TIGR02165">
    <property type="entry name" value="cas5_6_GSU0054"/>
    <property type="match status" value="1"/>
</dbReference>